<keyword evidence="1 3" id="KW-0474">Menaquinone biosynthesis</keyword>
<protein>
    <recommendedName>
        <fullName evidence="3">Putative 2-succinyl-6-hydroxy-2,4-cyclohexadiene-1-carboxylate synthase</fullName>
        <shortName evidence="3">SHCHC synthase</shortName>
        <ecNumber evidence="3">4.2.99.20</ecNumber>
    </recommendedName>
</protein>
<dbReference type="Gene3D" id="3.40.50.1820">
    <property type="entry name" value="alpha/beta hydrolase"/>
    <property type="match status" value="1"/>
</dbReference>
<dbReference type="HAMAP" id="MF_01660">
    <property type="entry name" value="MenH"/>
    <property type="match status" value="1"/>
</dbReference>
<dbReference type="Pfam" id="PF00561">
    <property type="entry name" value="Abhydrolase_1"/>
    <property type="match status" value="1"/>
</dbReference>
<feature type="domain" description="AB hydrolase-1" evidence="4">
    <location>
        <begin position="2"/>
        <end position="228"/>
    </location>
</feature>
<evidence type="ECO:0000256" key="2">
    <source>
        <dbReference type="ARBA" id="ARBA00023239"/>
    </source>
</evidence>
<evidence type="ECO:0000259" key="4">
    <source>
        <dbReference type="Pfam" id="PF00561"/>
    </source>
</evidence>
<evidence type="ECO:0000313" key="5">
    <source>
        <dbReference type="EMBL" id="MFD1806851.1"/>
    </source>
</evidence>
<dbReference type="InterPro" id="IPR022485">
    <property type="entry name" value="SHCHC_synthase_MenH"/>
</dbReference>
<dbReference type="Proteomes" id="UP001597420">
    <property type="component" value="Unassembled WGS sequence"/>
</dbReference>
<accession>A0ABW4NXT7</accession>
<comment type="function">
    <text evidence="3">Catalyzes a proton abstraction reaction that results in 2,5-elimination of pyruvate from 2-succinyl-5-enolpyruvyl-6-hydroxy-3-cyclohexene-1-carboxylate (SEPHCHC) and the formation of 2-succinyl-6-hydroxy-2,4-cyclohexadiene-1-carboxylate (SHCHC).</text>
</comment>
<keyword evidence="2 3" id="KW-0456">Lyase</keyword>
<keyword evidence="6" id="KW-1185">Reference proteome</keyword>
<organism evidence="5 6">
    <name type="scientific">Pasteurella oralis</name>
    <dbReference type="NCBI Taxonomy" id="1071947"/>
    <lineage>
        <taxon>Bacteria</taxon>
        <taxon>Pseudomonadati</taxon>
        <taxon>Pseudomonadota</taxon>
        <taxon>Gammaproteobacteria</taxon>
        <taxon>Pasteurellales</taxon>
        <taxon>Pasteurellaceae</taxon>
        <taxon>Pasteurella</taxon>
    </lineage>
</organism>
<comment type="pathway">
    <text evidence="3">Quinol/quinone metabolism; 1,4-dihydroxy-2-naphthoate biosynthesis; 1,4-dihydroxy-2-naphthoate from chorismate: step 3/7.</text>
</comment>
<dbReference type="NCBIfam" id="TIGR03695">
    <property type="entry name" value="menH_SHCHC"/>
    <property type="match status" value="1"/>
</dbReference>
<evidence type="ECO:0000256" key="3">
    <source>
        <dbReference type="HAMAP-Rule" id="MF_01660"/>
    </source>
</evidence>
<dbReference type="SUPFAM" id="SSF53474">
    <property type="entry name" value="alpha/beta-Hydrolases"/>
    <property type="match status" value="1"/>
</dbReference>
<evidence type="ECO:0000256" key="1">
    <source>
        <dbReference type="ARBA" id="ARBA00022428"/>
    </source>
</evidence>
<comment type="similarity">
    <text evidence="3">Belongs to the AB hydrolase superfamily. MenH family.</text>
</comment>
<dbReference type="PANTHER" id="PTHR42916">
    <property type="entry name" value="2-SUCCINYL-5-ENOLPYRUVYL-6-HYDROXY-3-CYCLOHEXENE-1-CARBOXYLATE SYNTHASE"/>
    <property type="match status" value="1"/>
</dbReference>
<comment type="caution">
    <text evidence="5">The sequence shown here is derived from an EMBL/GenBank/DDBJ whole genome shotgun (WGS) entry which is preliminary data.</text>
</comment>
<dbReference type="NCBIfam" id="NF008340">
    <property type="entry name" value="PRK11126.1"/>
    <property type="match status" value="1"/>
</dbReference>
<comment type="subunit">
    <text evidence="3">Monomer.</text>
</comment>
<dbReference type="GO" id="GO:0070205">
    <property type="term" value="F:2-succinyl-6-hydroxy-2,4-cyclohexadiene-1-carboxylate synthase activity"/>
    <property type="evidence" value="ECO:0007669"/>
    <property type="project" value="UniProtKB-EC"/>
</dbReference>
<reference evidence="6" key="1">
    <citation type="journal article" date="2019" name="Int. J. Syst. Evol. Microbiol.">
        <title>The Global Catalogue of Microorganisms (GCM) 10K type strain sequencing project: providing services to taxonomists for standard genome sequencing and annotation.</title>
        <authorList>
            <consortium name="The Broad Institute Genomics Platform"/>
            <consortium name="The Broad Institute Genome Sequencing Center for Infectious Disease"/>
            <person name="Wu L."/>
            <person name="Ma J."/>
        </authorList>
    </citation>
    <scope>NUCLEOTIDE SEQUENCE [LARGE SCALE GENOMIC DNA]</scope>
    <source>
        <strain evidence="6">CCM 7950</strain>
    </source>
</reference>
<gene>
    <name evidence="3 5" type="primary">menH</name>
    <name evidence="5" type="ORF">ACFSAV_10830</name>
</gene>
<evidence type="ECO:0000313" key="6">
    <source>
        <dbReference type="Proteomes" id="UP001597420"/>
    </source>
</evidence>
<dbReference type="InterPro" id="IPR029058">
    <property type="entry name" value="AB_hydrolase_fold"/>
</dbReference>
<comment type="catalytic activity">
    <reaction evidence="3">
        <text>5-enolpyruvoyl-6-hydroxy-2-succinyl-cyclohex-3-ene-1-carboxylate = (1R,6R)-6-hydroxy-2-succinyl-cyclohexa-2,4-diene-1-carboxylate + pyruvate</text>
        <dbReference type="Rhea" id="RHEA:25597"/>
        <dbReference type="ChEBI" id="CHEBI:15361"/>
        <dbReference type="ChEBI" id="CHEBI:58689"/>
        <dbReference type="ChEBI" id="CHEBI:58818"/>
        <dbReference type="EC" id="4.2.99.20"/>
    </reaction>
</comment>
<sequence length="243" mass="27823">MPTLVFLHGLLGSKEDWQKVIENLPHFSCLALDLPFHGTAKQQVVTDFTQTCDYLASQIQTQLADKPYYLVGYSLGGRIALYYALHYAKPKGQLRGLILEGANLGLVTEQEKQCRWQHDQAWAARFCTQPAHIVLNDWYRQPVFAHLTEKERLALIETRAEHCGENIAHMLLATSLAKQPDFRQSLHLTNLPIHYFCGEQDQKFKQLALEAQLKLILIKNAGHNAHLEQSVLFAQMIQKYIIF</sequence>
<name>A0ABW4NXT7_9PAST</name>
<dbReference type="InterPro" id="IPR000073">
    <property type="entry name" value="AB_hydrolase_1"/>
</dbReference>
<dbReference type="EC" id="4.2.99.20" evidence="3"/>
<comment type="pathway">
    <text evidence="3">Quinol/quinone metabolism; menaquinone biosynthesis.</text>
</comment>
<dbReference type="EMBL" id="JBHUFP010000025">
    <property type="protein sequence ID" value="MFD1806851.1"/>
    <property type="molecule type" value="Genomic_DNA"/>
</dbReference>
<dbReference type="RefSeq" id="WP_379099542.1">
    <property type="nucleotide sequence ID" value="NZ_JBHUFP010000025.1"/>
</dbReference>
<proteinExistence type="inferred from homology"/>
<dbReference type="PANTHER" id="PTHR42916:SF1">
    <property type="entry name" value="PROTEIN PHYLLO, CHLOROPLASTIC"/>
    <property type="match status" value="1"/>
</dbReference>